<dbReference type="GO" id="GO:0008236">
    <property type="term" value="F:serine-type peptidase activity"/>
    <property type="evidence" value="ECO:0007669"/>
    <property type="project" value="InterPro"/>
</dbReference>
<dbReference type="Gene3D" id="3.40.50.1820">
    <property type="entry name" value="alpha/beta hydrolase"/>
    <property type="match status" value="1"/>
</dbReference>
<evidence type="ECO:0000259" key="1">
    <source>
        <dbReference type="Pfam" id="PF00326"/>
    </source>
</evidence>
<dbReference type="EMBL" id="KN819337">
    <property type="protein sequence ID" value="KIJ15334.1"/>
    <property type="molecule type" value="Genomic_DNA"/>
</dbReference>
<reference evidence="3" key="2">
    <citation type="submission" date="2015-01" db="EMBL/GenBank/DDBJ databases">
        <title>Evolutionary Origins and Diversification of the Mycorrhizal Mutualists.</title>
        <authorList>
            <consortium name="DOE Joint Genome Institute"/>
            <consortium name="Mycorrhizal Genomics Consortium"/>
            <person name="Kohler A."/>
            <person name="Kuo A."/>
            <person name="Nagy L.G."/>
            <person name="Floudas D."/>
            <person name="Copeland A."/>
            <person name="Barry K.W."/>
            <person name="Cichocki N."/>
            <person name="Veneault-Fourrey C."/>
            <person name="LaButti K."/>
            <person name="Lindquist E.A."/>
            <person name="Lipzen A."/>
            <person name="Lundell T."/>
            <person name="Morin E."/>
            <person name="Murat C."/>
            <person name="Riley R."/>
            <person name="Ohm R."/>
            <person name="Sun H."/>
            <person name="Tunlid A."/>
            <person name="Henrissat B."/>
            <person name="Grigoriev I.V."/>
            <person name="Hibbett D.S."/>
            <person name="Martin F."/>
        </authorList>
    </citation>
    <scope>NUCLEOTIDE SEQUENCE [LARGE SCALE GENOMIC DNA]</scope>
    <source>
        <strain evidence="3">ATCC 200175</strain>
    </source>
</reference>
<dbReference type="InterPro" id="IPR001375">
    <property type="entry name" value="Peptidase_S9_cat"/>
</dbReference>
<reference evidence="2 3" key="1">
    <citation type="submission" date="2014-06" db="EMBL/GenBank/DDBJ databases">
        <authorList>
            <consortium name="DOE Joint Genome Institute"/>
            <person name="Kuo A."/>
            <person name="Kohler A."/>
            <person name="Nagy L.G."/>
            <person name="Floudas D."/>
            <person name="Copeland A."/>
            <person name="Barry K.W."/>
            <person name="Cichocki N."/>
            <person name="Veneault-Fourrey C."/>
            <person name="LaButti K."/>
            <person name="Lindquist E.A."/>
            <person name="Lipzen A."/>
            <person name="Lundell T."/>
            <person name="Morin E."/>
            <person name="Murat C."/>
            <person name="Sun H."/>
            <person name="Tunlid A."/>
            <person name="Henrissat B."/>
            <person name="Grigoriev I.V."/>
            <person name="Hibbett D.S."/>
            <person name="Martin F."/>
            <person name="Nordberg H.P."/>
            <person name="Cantor M.N."/>
            <person name="Hua S.X."/>
        </authorList>
    </citation>
    <scope>NUCLEOTIDE SEQUENCE [LARGE SCALE GENOMIC DNA]</scope>
    <source>
        <strain evidence="2 3">ATCC 200175</strain>
    </source>
</reference>
<dbReference type="OrthoDB" id="43744at2759"/>
<dbReference type="AlphaFoldDB" id="A0A0C9SZ08"/>
<organism evidence="2 3">
    <name type="scientific">Paxillus involutus ATCC 200175</name>
    <dbReference type="NCBI Taxonomy" id="664439"/>
    <lineage>
        <taxon>Eukaryota</taxon>
        <taxon>Fungi</taxon>
        <taxon>Dikarya</taxon>
        <taxon>Basidiomycota</taxon>
        <taxon>Agaricomycotina</taxon>
        <taxon>Agaricomycetes</taxon>
        <taxon>Agaricomycetidae</taxon>
        <taxon>Boletales</taxon>
        <taxon>Paxilineae</taxon>
        <taxon>Paxillaceae</taxon>
        <taxon>Paxillus</taxon>
    </lineage>
</organism>
<keyword evidence="3" id="KW-1185">Reference proteome</keyword>
<gene>
    <name evidence="2" type="ORF">PAXINDRAFT_77552</name>
</gene>
<dbReference type="Proteomes" id="UP000053647">
    <property type="component" value="Unassembled WGS sequence"/>
</dbReference>
<proteinExistence type="predicted"/>
<dbReference type="InterPro" id="IPR029058">
    <property type="entry name" value="AB_hydrolase_fold"/>
</dbReference>
<dbReference type="HOGENOM" id="CLU_2638741_0_0_1"/>
<dbReference type="Pfam" id="PF00326">
    <property type="entry name" value="Peptidase_S9"/>
    <property type="match status" value="1"/>
</dbReference>
<accession>A0A0C9SZ08</accession>
<protein>
    <recommendedName>
        <fullName evidence="1">Peptidase S9 prolyl oligopeptidase catalytic domain-containing protein</fullName>
    </recommendedName>
</protein>
<evidence type="ECO:0000313" key="2">
    <source>
        <dbReference type="EMBL" id="KIJ15334.1"/>
    </source>
</evidence>
<sequence length="77" mass="8297">MDTRDCEDAASILASQQVVDGGRDAVRGDSVDGYTILSSITLAPNTRFHKAAISAYGGISDLILLAQSTEKFELRYM</sequence>
<name>A0A0C9SZ08_PAXIN</name>
<evidence type="ECO:0000313" key="3">
    <source>
        <dbReference type="Proteomes" id="UP000053647"/>
    </source>
</evidence>
<feature type="domain" description="Peptidase S9 prolyl oligopeptidase catalytic" evidence="1">
    <location>
        <begin position="3"/>
        <end position="77"/>
    </location>
</feature>
<dbReference type="GO" id="GO:0006508">
    <property type="term" value="P:proteolysis"/>
    <property type="evidence" value="ECO:0007669"/>
    <property type="project" value="InterPro"/>
</dbReference>